<protein>
    <submittedName>
        <fullName evidence="1">Uncharacterized protein</fullName>
    </submittedName>
</protein>
<evidence type="ECO:0000313" key="2">
    <source>
        <dbReference type="Proteomes" id="UP000265618"/>
    </source>
</evidence>
<dbReference type="Proteomes" id="UP000265618">
    <property type="component" value="Unassembled WGS sequence"/>
</dbReference>
<reference evidence="1 2" key="1">
    <citation type="journal article" date="2018" name="PLoS ONE">
        <title>The draft genome of Kipferlia bialata reveals reductive genome evolution in fornicate parasites.</title>
        <authorList>
            <person name="Tanifuji G."/>
            <person name="Takabayashi S."/>
            <person name="Kume K."/>
            <person name="Takagi M."/>
            <person name="Nakayama T."/>
            <person name="Kamikawa R."/>
            <person name="Inagaki Y."/>
            <person name="Hashimoto T."/>
        </authorList>
    </citation>
    <scope>NUCLEOTIDE SEQUENCE [LARGE SCALE GENOMIC DNA]</scope>
    <source>
        <strain evidence="1">NY0173</strain>
    </source>
</reference>
<sequence length="98" mass="11143">HYALIDHHMLDAAFYPLDRGLVFRLTAIHTVFDGIHLTDGGERETERDRSRAGCFDCNFKFRDLIPWTKQLSPSPGFKGTRRIVAACTTGQPQKGTMY</sequence>
<accession>A0A9K3GP18</accession>
<proteinExistence type="predicted"/>
<dbReference type="AlphaFoldDB" id="A0A9K3GP18"/>
<gene>
    <name evidence="1" type="ORF">KIPB_011737</name>
</gene>
<feature type="non-terminal residue" evidence="1">
    <location>
        <position position="1"/>
    </location>
</feature>
<evidence type="ECO:0000313" key="1">
    <source>
        <dbReference type="EMBL" id="GIQ89306.1"/>
    </source>
</evidence>
<keyword evidence="2" id="KW-1185">Reference proteome</keyword>
<name>A0A9K3GP18_9EUKA</name>
<dbReference type="EMBL" id="BDIP01004905">
    <property type="protein sequence ID" value="GIQ89306.1"/>
    <property type="molecule type" value="Genomic_DNA"/>
</dbReference>
<organism evidence="1 2">
    <name type="scientific">Kipferlia bialata</name>
    <dbReference type="NCBI Taxonomy" id="797122"/>
    <lineage>
        <taxon>Eukaryota</taxon>
        <taxon>Metamonada</taxon>
        <taxon>Carpediemonas-like organisms</taxon>
        <taxon>Kipferlia</taxon>
    </lineage>
</organism>
<comment type="caution">
    <text evidence="1">The sequence shown here is derived from an EMBL/GenBank/DDBJ whole genome shotgun (WGS) entry which is preliminary data.</text>
</comment>